<comment type="caution">
    <text evidence="2">The sequence shown here is derived from an EMBL/GenBank/DDBJ whole genome shotgun (WGS) entry which is preliminary data.</text>
</comment>
<keyword evidence="3" id="KW-1185">Reference proteome</keyword>
<feature type="transmembrane region" description="Helical" evidence="1">
    <location>
        <begin position="20"/>
        <end position="41"/>
    </location>
</feature>
<organism evidence="2 3">
    <name type="scientific">Paraburkholderia dipogonis</name>
    <dbReference type="NCBI Taxonomy" id="1211383"/>
    <lineage>
        <taxon>Bacteria</taxon>
        <taxon>Pseudomonadati</taxon>
        <taxon>Pseudomonadota</taxon>
        <taxon>Betaproteobacteria</taxon>
        <taxon>Burkholderiales</taxon>
        <taxon>Burkholderiaceae</taxon>
        <taxon>Paraburkholderia</taxon>
    </lineage>
</organism>
<dbReference type="EMBL" id="JAQQEZ010000006">
    <property type="protein sequence ID" value="MFM0001596.1"/>
    <property type="molecule type" value="Genomic_DNA"/>
</dbReference>
<dbReference type="Proteomes" id="UP001629230">
    <property type="component" value="Unassembled WGS sequence"/>
</dbReference>
<feature type="transmembrane region" description="Helical" evidence="1">
    <location>
        <begin position="89"/>
        <end position="113"/>
    </location>
</feature>
<accession>A0ABW9AQL2</accession>
<sequence length="115" mass="12362">MSGSNEVNPAAQRSPWQKRLYLAGVAALVTGVILAVIIYATTPPPDSAVSMYSIADPRYQIELQRIGGNAAVLMAQLHQWFDGLWHGTALAYTVAVLGAVIAGVCFFIGYFFADE</sequence>
<keyword evidence="1" id="KW-0472">Membrane</keyword>
<keyword evidence="1" id="KW-0812">Transmembrane</keyword>
<reference evidence="2 3" key="1">
    <citation type="journal article" date="2024" name="Chem. Sci.">
        <title>Discovery of megapolipeptins by genome mining of a Burkholderiales bacteria collection.</title>
        <authorList>
            <person name="Paulo B.S."/>
            <person name="Recchia M.J.J."/>
            <person name="Lee S."/>
            <person name="Fergusson C.H."/>
            <person name="Romanowski S.B."/>
            <person name="Hernandez A."/>
            <person name="Krull N."/>
            <person name="Liu D.Y."/>
            <person name="Cavanagh H."/>
            <person name="Bos A."/>
            <person name="Gray C.A."/>
            <person name="Murphy B.T."/>
            <person name="Linington R.G."/>
            <person name="Eustaquio A.S."/>
        </authorList>
    </citation>
    <scope>NUCLEOTIDE SEQUENCE [LARGE SCALE GENOMIC DNA]</scope>
    <source>
        <strain evidence="2 3">RL17-350-BIC-A</strain>
    </source>
</reference>
<gene>
    <name evidence="2" type="ORF">PQR57_11255</name>
</gene>
<dbReference type="RefSeq" id="WP_408177093.1">
    <property type="nucleotide sequence ID" value="NZ_JAQQEZ010000006.1"/>
</dbReference>
<evidence type="ECO:0000256" key="1">
    <source>
        <dbReference type="SAM" id="Phobius"/>
    </source>
</evidence>
<name>A0ABW9AQL2_9BURK</name>
<evidence type="ECO:0000313" key="3">
    <source>
        <dbReference type="Proteomes" id="UP001629230"/>
    </source>
</evidence>
<protein>
    <submittedName>
        <fullName evidence="2">Uncharacterized protein</fullName>
    </submittedName>
</protein>
<evidence type="ECO:0000313" key="2">
    <source>
        <dbReference type="EMBL" id="MFM0001596.1"/>
    </source>
</evidence>
<keyword evidence="1" id="KW-1133">Transmembrane helix</keyword>
<proteinExistence type="predicted"/>